<keyword evidence="3" id="KW-1185">Reference proteome</keyword>
<evidence type="ECO:0000313" key="2">
    <source>
        <dbReference type="EMBL" id="ADG75445.1"/>
    </source>
</evidence>
<keyword evidence="1" id="KW-0812">Transmembrane</keyword>
<dbReference type="KEGG" id="cfl:Cfla_2557"/>
<keyword evidence="1" id="KW-0472">Membrane</keyword>
<name>D5UIA0_CELFN</name>
<reference evidence="2 3" key="1">
    <citation type="journal article" date="2010" name="Stand. Genomic Sci.">
        <title>Complete genome sequence of Cellulomonas flavigena type strain (134).</title>
        <authorList>
            <person name="Abt B."/>
            <person name="Foster B."/>
            <person name="Lapidus A."/>
            <person name="Clum A."/>
            <person name="Sun H."/>
            <person name="Pukall R."/>
            <person name="Lucas S."/>
            <person name="Glavina Del Rio T."/>
            <person name="Nolan M."/>
            <person name="Tice H."/>
            <person name="Cheng J.F."/>
            <person name="Pitluck S."/>
            <person name="Liolios K."/>
            <person name="Ivanova N."/>
            <person name="Mavromatis K."/>
            <person name="Ovchinnikova G."/>
            <person name="Pati A."/>
            <person name="Goodwin L."/>
            <person name="Chen A."/>
            <person name="Palaniappan K."/>
            <person name="Land M."/>
            <person name="Hauser L."/>
            <person name="Chang Y.J."/>
            <person name="Jeffries C.D."/>
            <person name="Rohde M."/>
            <person name="Goker M."/>
            <person name="Woyke T."/>
            <person name="Bristow J."/>
            <person name="Eisen J.A."/>
            <person name="Markowitz V."/>
            <person name="Hugenholtz P."/>
            <person name="Kyrpides N.C."/>
            <person name="Klenk H.P."/>
        </authorList>
    </citation>
    <scope>NUCLEOTIDE SEQUENCE [LARGE SCALE GENOMIC DNA]</scope>
    <source>
        <strain evidence="3">ATCC 482 / DSM 20109 / BCRC 11376 / JCM 18109 / NBRC 3775 / NCIMB 8073 / NRS 134</strain>
    </source>
</reference>
<organism evidence="2 3">
    <name type="scientific">Cellulomonas flavigena (strain ATCC 482 / DSM 20109 / BCRC 11376 / JCM 18109 / NBRC 3775 / NCIMB 8073 / NRS 134)</name>
    <dbReference type="NCBI Taxonomy" id="446466"/>
    <lineage>
        <taxon>Bacteria</taxon>
        <taxon>Bacillati</taxon>
        <taxon>Actinomycetota</taxon>
        <taxon>Actinomycetes</taxon>
        <taxon>Micrococcales</taxon>
        <taxon>Cellulomonadaceae</taxon>
        <taxon>Cellulomonas</taxon>
    </lineage>
</organism>
<protein>
    <submittedName>
        <fullName evidence="2">Secretion protein snm4</fullName>
    </submittedName>
</protein>
<dbReference type="HOGENOM" id="CLU_1692329_0_0_11"/>
<evidence type="ECO:0000256" key="1">
    <source>
        <dbReference type="SAM" id="Phobius"/>
    </source>
</evidence>
<dbReference type="Proteomes" id="UP000000849">
    <property type="component" value="Chromosome"/>
</dbReference>
<evidence type="ECO:0000313" key="3">
    <source>
        <dbReference type="Proteomes" id="UP000000849"/>
    </source>
</evidence>
<feature type="transmembrane region" description="Helical" evidence="1">
    <location>
        <begin position="55"/>
        <end position="76"/>
    </location>
</feature>
<feature type="transmembrane region" description="Helical" evidence="1">
    <location>
        <begin position="113"/>
        <end position="138"/>
    </location>
</feature>
<dbReference type="EMBL" id="CP001964">
    <property type="protein sequence ID" value="ADG75445.1"/>
    <property type="molecule type" value="Genomic_DNA"/>
</dbReference>
<proteinExistence type="predicted"/>
<accession>D5UIA0</accession>
<dbReference type="STRING" id="446466.Cfla_2557"/>
<dbReference type="AlphaFoldDB" id="D5UIA0"/>
<sequence length="155" mass="15387">MTGARPASPAVRVLDLLLCWTGGLVGYLVGEYGAGAVLAATIGDGGVAAVPSWTWLPWLAGPVLCGLLAGSVLALLRVRTPWWTWLLAGGFVPLAASPVTGLVTAGAVDLGDLALAVAVQVLVACVAAAAVGAVARVVGRRAPAPRPAPPASYSS</sequence>
<keyword evidence="1" id="KW-1133">Transmembrane helix</keyword>
<gene>
    <name evidence="2" type="ordered locus">Cfla_2557</name>
</gene>
<dbReference type="RefSeq" id="WP_013117778.1">
    <property type="nucleotide sequence ID" value="NC_014151.1"/>
</dbReference>
<feature type="transmembrane region" description="Helical" evidence="1">
    <location>
        <begin position="83"/>
        <end position="107"/>
    </location>
</feature>